<comment type="caution">
    <text evidence="1">The sequence shown here is derived from an EMBL/GenBank/DDBJ whole genome shotgun (WGS) entry which is preliminary data.</text>
</comment>
<sequence length="58" mass="6465">MIGVDEHVRRHARGDRFVTVIADSAPMRERHGPSRALDIVSGRCEQALITWLAGRPNS</sequence>
<evidence type="ECO:0008006" key="3">
    <source>
        <dbReference type="Google" id="ProtNLM"/>
    </source>
</evidence>
<name>J0WMV0_9ACTO</name>
<keyword evidence="2" id="KW-1185">Reference proteome</keyword>
<proteinExistence type="predicted"/>
<evidence type="ECO:0000313" key="1">
    <source>
        <dbReference type="EMBL" id="EJF37761.1"/>
    </source>
</evidence>
<gene>
    <name evidence="1" type="ORF">HMPREF1317_0863</name>
</gene>
<dbReference type="AlphaFoldDB" id="J0WMV0"/>
<evidence type="ECO:0000313" key="2">
    <source>
        <dbReference type="Proteomes" id="UP000004578"/>
    </source>
</evidence>
<dbReference type="Proteomes" id="UP000004578">
    <property type="component" value="Unassembled WGS sequence"/>
</dbReference>
<protein>
    <recommendedName>
        <fullName evidence="3">Transposase domain protein</fullName>
    </recommendedName>
</protein>
<dbReference type="PATRIC" id="fig|1125717.3.peg.1726"/>
<dbReference type="EMBL" id="AKFS01000274">
    <property type="protein sequence ID" value="EJF37761.1"/>
    <property type="molecule type" value="Genomic_DNA"/>
</dbReference>
<organism evidence="1 2">
    <name type="scientific">Schaalia georgiae F0490</name>
    <dbReference type="NCBI Taxonomy" id="1125717"/>
    <lineage>
        <taxon>Bacteria</taxon>
        <taxon>Bacillati</taxon>
        <taxon>Actinomycetota</taxon>
        <taxon>Actinomycetes</taxon>
        <taxon>Actinomycetales</taxon>
        <taxon>Actinomycetaceae</taxon>
        <taxon>Schaalia</taxon>
    </lineage>
</organism>
<accession>J0WMV0</accession>
<reference evidence="1 2" key="1">
    <citation type="submission" date="2012-05" db="EMBL/GenBank/DDBJ databases">
        <authorList>
            <person name="Harkins D.M."/>
            <person name="Madupu R."/>
            <person name="Durkin A.S."/>
            <person name="Torralba M."/>
            <person name="Methe B."/>
            <person name="Sutton G.G."/>
            <person name="Nelson K.E."/>
        </authorList>
    </citation>
    <scope>NUCLEOTIDE SEQUENCE [LARGE SCALE GENOMIC DNA]</scope>
    <source>
        <strain evidence="1 2">F0490</strain>
    </source>
</reference>